<evidence type="ECO:0000256" key="1">
    <source>
        <dbReference type="ARBA" id="ARBA00008791"/>
    </source>
</evidence>
<feature type="domain" description="UspA" evidence="2">
    <location>
        <begin position="1"/>
        <end position="141"/>
    </location>
</feature>
<comment type="similarity">
    <text evidence="1">Belongs to the universal stress protein A family.</text>
</comment>
<dbReference type="PANTHER" id="PTHR46268">
    <property type="entry name" value="STRESS RESPONSE PROTEIN NHAX"/>
    <property type="match status" value="1"/>
</dbReference>
<dbReference type="PANTHER" id="PTHR46268:SF6">
    <property type="entry name" value="UNIVERSAL STRESS PROTEIN UP12"/>
    <property type="match status" value="1"/>
</dbReference>
<dbReference type="Gene3D" id="3.40.50.620">
    <property type="entry name" value="HUPs"/>
    <property type="match status" value="2"/>
</dbReference>
<dbReference type="InterPro" id="IPR006016">
    <property type="entry name" value="UspA"/>
</dbReference>
<reference evidence="3 4" key="1">
    <citation type="submission" date="2016-10" db="EMBL/GenBank/DDBJ databases">
        <authorList>
            <person name="de Groot N.N."/>
        </authorList>
    </citation>
    <scope>NUCLEOTIDE SEQUENCE [LARGE SCALE GENOMIC DNA]</scope>
    <source>
        <strain evidence="3 4">DSM 23553</strain>
    </source>
</reference>
<dbReference type="Pfam" id="PF00582">
    <property type="entry name" value="Usp"/>
    <property type="match status" value="2"/>
</dbReference>
<name>A0A1H5GXI6_9FLAO</name>
<dbReference type="EMBL" id="FNUG01000001">
    <property type="protein sequence ID" value="SEE20387.1"/>
    <property type="molecule type" value="Genomic_DNA"/>
</dbReference>
<dbReference type="PRINTS" id="PR01438">
    <property type="entry name" value="UNVRSLSTRESS"/>
</dbReference>
<dbReference type="STRING" id="390640.SAMN04488034_10126"/>
<organism evidence="3 4">
    <name type="scientific">Salinimicrobium catena</name>
    <dbReference type="NCBI Taxonomy" id="390640"/>
    <lineage>
        <taxon>Bacteria</taxon>
        <taxon>Pseudomonadati</taxon>
        <taxon>Bacteroidota</taxon>
        <taxon>Flavobacteriia</taxon>
        <taxon>Flavobacteriales</taxon>
        <taxon>Flavobacteriaceae</taxon>
        <taxon>Salinimicrobium</taxon>
    </lineage>
</organism>
<proteinExistence type="inferred from homology"/>
<protein>
    <submittedName>
        <fullName evidence="3">Nucleotide-binding universal stress protein, UspA family</fullName>
    </submittedName>
</protein>
<gene>
    <name evidence="3" type="ORF">SAMN04488034_10126</name>
</gene>
<dbReference type="Proteomes" id="UP000199448">
    <property type="component" value="Unassembled WGS sequence"/>
</dbReference>
<evidence type="ECO:0000259" key="2">
    <source>
        <dbReference type="Pfam" id="PF00582"/>
    </source>
</evidence>
<dbReference type="AlphaFoldDB" id="A0A1H5GXI6"/>
<dbReference type="SUPFAM" id="SSF52402">
    <property type="entry name" value="Adenine nucleotide alpha hydrolases-like"/>
    <property type="match status" value="2"/>
</dbReference>
<accession>A0A1H5GXI6</accession>
<keyword evidence="4" id="KW-1185">Reference proteome</keyword>
<dbReference type="CDD" id="cd00293">
    <property type="entry name" value="USP-like"/>
    <property type="match status" value="2"/>
</dbReference>
<sequence>MKNVLIPTDFSKSAELAAKYGVEIAKQLNSGVTFLHIISTPVEWKKIPLEKESLYPETKAAIGSAKDALFKLERMAENQGVDACTSLIFNTGIEEIPKYISKNSYNLVVMGTHGQKGIDKVMGTNTLKVINRSTVPVLAVKLTDRHSLPKNWVLVSDFQDESREKFETLLELAQGLQAHIQVLYVNTPYYFLESGDIQDKMEGFLSTMPKDRVKRNIINARNEERGIENFLKSCECDLVAVVTHGRSGLLPLFRRSMSERLINHLTIPVLSLNT</sequence>
<evidence type="ECO:0000313" key="3">
    <source>
        <dbReference type="EMBL" id="SEE20387.1"/>
    </source>
</evidence>
<dbReference type="InterPro" id="IPR006015">
    <property type="entry name" value="Universal_stress_UspA"/>
</dbReference>
<feature type="domain" description="UspA" evidence="2">
    <location>
        <begin position="154"/>
        <end position="270"/>
    </location>
</feature>
<dbReference type="RefSeq" id="WP_093110543.1">
    <property type="nucleotide sequence ID" value="NZ_FNGG01000001.1"/>
</dbReference>
<dbReference type="InterPro" id="IPR014729">
    <property type="entry name" value="Rossmann-like_a/b/a_fold"/>
</dbReference>
<dbReference type="OrthoDB" id="9788959at2"/>
<evidence type="ECO:0000313" key="4">
    <source>
        <dbReference type="Proteomes" id="UP000199448"/>
    </source>
</evidence>